<name>A0A8T0J298_CERPU</name>
<organism evidence="2 3">
    <name type="scientific">Ceratodon purpureus</name>
    <name type="common">Fire moss</name>
    <name type="synonym">Dicranum purpureum</name>
    <dbReference type="NCBI Taxonomy" id="3225"/>
    <lineage>
        <taxon>Eukaryota</taxon>
        <taxon>Viridiplantae</taxon>
        <taxon>Streptophyta</taxon>
        <taxon>Embryophyta</taxon>
        <taxon>Bryophyta</taxon>
        <taxon>Bryophytina</taxon>
        <taxon>Bryopsida</taxon>
        <taxon>Dicranidae</taxon>
        <taxon>Pseudoditrichales</taxon>
        <taxon>Ditrichaceae</taxon>
        <taxon>Ceratodon</taxon>
    </lineage>
</organism>
<accession>A0A8T0J298</accession>
<dbReference type="EMBL" id="CM026421">
    <property type="protein sequence ID" value="KAG0589259.1"/>
    <property type="molecule type" value="Genomic_DNA"/>
</dbReference>
<evidence type="ECO:0000313" key="2">
    <source>
        <dbReference type="EMBL" id="KAG0589259.1"/>
    </source>
</evidence>
<sequence length="174" mass="18815">MDSFETSSSNEDSYETPAAGGVLNRTSAAEGALNETSGVEHDEGVTEDEGADQEKGAEEDDGDEEGGPLSGLIDQAKYISESLDNTLATLMILKGNIQYANTKLKENQESSVRTIEGLNKIKSDISTFKSQIEDFRKGVEKGGDRTYSVDKCAEESKVQAEEQAVEKDPVEPRL</sequence>
<feature type="region of interest" description="Disordered" evidence="1">
    <location>
        <begin position="1"/>
        <end position="72"/>
    </location>
</feature>
<proteinExistence type="predicted"/>
<feature type="region of interest" description="Disordered" evidence="1">
    <location>
        <begin position="154"/>
        <end position="174"/>
    </location>
</feature>
<dbReference type="Proteomes" id="UP000822688">
    <property type="component" value="Chromosome 1"/>
</dbReference>
<dbReference type="AlphaFoldDB" id="A0A8T0J298"/>
<keyword evidence="3" id="KW-1185">Reference proteome</keyword>
<protein>
    <submittedName>
        <fullName evidence="2">Uncharacterized protein</fullName>
    </submittedName>
</protein>
<comment type="caution">
    <text evidence="2">The sequence shown here is derived from an EMBL/GenBank/DDBJ whole genome shotgun (WGS) entry which is preliminary data.</text>
</comment>
<gene>
    <name evidence="2" type="ORF">KC19_1G008000</name>
</gene>
<reference evidence="2" key="1">
    <citation type="submission" date="2020-06" db="EMBL/GenBank/DDBJ databases">
        <title>WGS assembly of Ceratodon purpureus strain R40.</title>
        <authorList>
            <person name="Carey S.B."/>
            <person name="Jenkins J."/>
            <person name="Shu S."/>
            <person name="Lovell J.T."/>
            <person name="Sreedasyam A."/>
            <person name="Maumus F."/>
            <person name="Tiley G.P."/>
            <person name="Fernandez-Pozo N."/>
            <person name="Barry K."/>
            <person name="Chen C."/>
            <person name="Wang M."/>
            <person name="Lipzen A."/>
            <person name="Daum C."/>
            <person name="Saski C.A."/>
            <person name="Payton A.C."/>
            <person name="Mcbreen J.C."/>
            <person name="Conrad R.E."/>
            <person name="Kollar L.M."/>
            <person name="Olsson S."/>
            <person name="Huttunen S."/>
            <person name="Landis J.B."/>
            <person name="Wickett N.J."/>
            <person name="Johnson M.G."/>
            <person name="Rensing S.A."/>
            <person name="Grimwood J."/>
            <person name="Schmutz J."/>
            <person name="Mcdaniel S.F."/>
        </authorList>
    </citation>
    <scope>NUCLEOTIDE SEQUENCE</scope>
    <source>
        <strain evidence="2">R40</strain>
    </source>
</reference>
<evidence type="ECO:0000313" key="3">
    <source>
        <dbReference type="Proteomes" id="UP000822688"/>
    </source>
</evidence>
<feature type="compositionally biased region" description="Polar residues" evidence="1">
    <location>
        <begin position="1"/>
        <end position="11"/>
    </location>
</feature>
<feature type="compositionally biased region" description="Acidic residues" evidence="1">
    <location>
        <begin position="45"/>
        <end position="66"/>
    </location>
</feature>
<evidence type="ECO:0000256" key="1">
    <source>
        <dbReference type="SAM" id="MobiDB-lite"/>
    </source>
</evidence>